<feature type="non-terminal residue" evidence="1">
    <location>
        <position position="68"/>
    </location>
</feature>
<dbReference type="EMBL" id="UINC01202631">
    <property type="protein sequence ID" value="SVE22528.1"/>
    <property type="molecule type" value="Genomic_DNA"/>
</dbReference>
<organism evidence="1">
    <name type="scientific">marine metagenome</name>
    <dbReference type="NCBI Taxonomy" id="408172"/>
    <lineage>
        <taxon>unclassified sequences</taxon>
        <taxon>metagenomes</taxon>
        <taxon>ecological metagenomes</taxon>
    </lineage>
</organism>
<name>A0A383BT38_9ZZZZ</name>
<gene>
    <name evidence="1" type="ORF">METZ01_LOCUS475382</name>
</gene>
<accession>A0A383BT38</accession>
<proteinExistence type="predicted"/>
<evidence type="ECO:0000313" key="1">
    <source>
        <dbReference type="EMBL" id="SVE22528.1"/>
    </source>
</evidence>
<reference evidence="1" key="1">
    <citation type="submission" date="2018-05" db="EMBL/GenBank/DDBJ databases">
        <authorList>
            <person name="Lanie J.A."/>
            <person name="Ng W.-L."/>
            <person name="Kazmierczak K.M."/>
            <person name="Andrzejewski T.M."/>
            <person name="Davidsen T.M."/>
            <person name="Wayne K.J."/>
            <person name="Tettelin H."/>
            <person name="Glass J.I."/>
            <person name="Rusch D."/>
            <person name="Podicherti R."/>
            <person name="Tsui H.-C.T."/>
            <person name="Winkler M.E."/>
        </authorList>
    </citation>
    <scope>NUCLEOTIDE SEQUENCE</scope>
</reference>
<sequence>MATEPKPLVCIAASLMEVANGRFMVHGTGQTVVQSVIRHVDCIPFLLPGMNEPYAFDDLAGRLDGLVL</sequence>
<dbReference type="AlphaFoldDB" id="A0A383BT38"/>
<protein>
    <submittedName>
        <fullName evidence="1">Uncharacterized protein</fullName>
    </submittedName>
</protein>